<reference evidence="3" key="1">
    <citation type="submission" date="2021-12" db="EMBL/GenBank/DDBJ databases">
        <authorList>
            <person name="King R."/>
        </authorList>
    </citation>
    <scope>NUCLEOTIDE SEQUENCE</scope>
</reference>
<sequence>MEPVHLCELKNKFYEEVTNIPPNETSLRKCLIWLKKKNTINMSSKESKRYFVYRQDIVAERNRHYDSKFFYITHPFSAINIFQEVYGVFTLFLGLLIIPFYFTFNPEDEYWVVVKIWLFFFGGYIIQNCFKGVVRKKEGIILDHPKIMRFYLKSYFIFDLTNFLIFIFQDVTNSIWAFTWLLLLTRLATLNQLSYSILIRLHVGTNTIEIVNYFFTMMFLIHFFSCLIYQIPDYIHFLTGVHPINSWLITHNLLDEDVIEKYFACVKLTMSHFFGSGLANYNLKEQLNEQISFTIILLCGRTYTLFVWSRLLVIFGFINLSQTKYEEIQNQIYKFMRINKLPRAITDRIMKFYEYKFQKHYFDESELLNRMPIHMRNEVHLYSCRILIEKTEAFRNLSKGAMGEIMTYFKQEIYMPHDVIIKCDDFIENIYFISFGTVMYLNRKGNEVLHYTDGNQIGILSFFFSSEERYMMTAIALEITEVYKISKSELLKLFVEYPDIEQKFYKKAFKDYKKFMKLHDFNAEVMPVNTFIANLHDRRLMEEIQKRPIMN</sequence>
<keyword evidence="1" id="KW-0472">Membrane</keyword>
<dbReference type="InterPro" id="IPR000595">
    <property type="entry name" value="cNMP-bd_dom"/>
</dbReference>
<dbReference type="InterPro" id="IPR051413">
    <property type="entry name" value="K/Na_HCN_channel"/>
</dbReference>
<dbReference type="OrthoDB" id="2021138at2759"/>
<dbReference type="EMBL" id="OV121140">
    <property type="protein sequence ID" value="CAH0564780.1"/>
    <property type="molecule type" value="Genomic_DNA"/>
</dbReference>
<feature type="transmembrane region" description="Helical" evidence="1">
    <location>
        <begin position="150"/>
        <end position="169"/>
    </location>
</feature>
<feature type="transmembrane region" description="Helical" evidence="1">
    <location>
        <begin position="85"/>
        <end position="104"/>
    </location>
</feature>
<dbReference type="CDD" id="cd00038">
    <property type="entry name" value="CAP_ED"/>
    <property type="match status" value="1"/>
</dbReference>
<dbReference type="GO" id="GO:0035725">
    <property type="term" value="P:sodium ion transmembrane transport"/>
    <property type="evidence" value="ECO:0007669"/>
    <property type="project" value="TreeGrafter"/>
</dbReference>
<dbReference type="AlphaFoldDB" id="A0A9P0BJD8"/>
<dbReference type="Pfam" id="PF00027">
    <property type="entry name" value="cNMP_binding"/>
    <property type="match status" value="1"/>
</dbReference>
<protein>
    <recommendedName>
        <fullName evidence="2">Cyclic nucleotide-binding domain-containing protein</fullName>
    </recommendedName>
</protein>
<dbReference type="Gene3D" id="2.60.120.10">
    <property type="entry name" value="Jelly Rolls"/>
    <property type="match status" value="1"/>
</dbReference>
<evidence type="ECO:0000256" key="1">
    <source>
        <dbReference type="SAM" id="Phobius"/>
    </source>
</evidence>
<evidence type="ECO:0000259" key="2">
    <source>
        <dbReference type="PROSITE" id="PS50042"/>
    </source>
</evidence>
<dbReference type="Proteomes" id="UP001154078">
    <property type="component" value="Chromosome 9"/>
</dbReference>
<evidence type="ECO:0000313" key="4">
    <source>
        <dbReference type="Proteomes" id="UP001154078"/>
    </source>
</evidence>
<keyword evidence="4" id="KW-1185">Reference proteome</keyword>
<dbReference type="Gene3D" id="1.10.287.630">
    <property type="entry name" value="Helix hairpin bin"/>
    <property type="match status" value="1"/>
</dbReference>
<evidence type="ECO:0000313" key="3">
    <source>
        <dbReference type="EMBL" id="CAH0564780.1"/>
    </source>
</evidence>
<dbReference type="PANTHER" id="PTHR45689">
    <property type="entry name" value="I[[H]] CHANNEL, ISOFORM E"/>
    <property type="match status" value="1"/>
</dbReference>
<dbReference type="PANTHER" id="PTHR45689:SF14">
    <property type="entry name" value="CYCLIC NUCLEOTIDE-GATED CATION CHANNEL SUBUNIT A-LIKE PROTEIN"/>
    <property type="match status" value="1"/>
</dbReference>
<dbReference type="InterPro" id="IPR018490">
    <property type="entry name" value="cNMP-bd_dom_sf"/>
</dbReference>
<gene>
    <name evidence="3" type="ORF">MELIAE_LOCUS13245</name>
</gene>
<accession>A0A9P0BJD8</accession>
<dbReference type="InterPro" id="IPR014710">
    <property type="entry name" value="RmlC-like_jellyroll"/>
</dbReference>
<keyword evidence="1" id="KW-0812">Transmembrane</keyword>
<name>A0A9P0BJD8_BRAAE</name>
<organism evidence="3 4">
    <name type="scientific">Brassicogethes aeneus</name>
    <name type="common">Rape pollen beetle</name>
    <name type="synonym">Meligethes aeneus</name>
    <dbReference type="NCBI Taxonomy" id="1431903"/>
    <lineage>
        <taxon>Eukaryota</taxon>
        <taxon>Metazoa</taxon>
        <taxon>Ecdysozoa</taxon>
        <taxon>Arthropoda</taxon>
        <taxon>Hexapoda</taxon>
        <taxon>Insecta</taxon>
        <taxon>Pterygota</taxon>
        <taxon>Neoptera</taxon>
        <taxon>Endopterygota</taxon>
        <taxon>Coleoptera</taxon>
        <taxon>Polyphaga</taxon>
        <taxon>Cucujiformia</taxon>
        <taxon>Nitidulidae</taxon>
        <taxon>Meligethinae</taxon>
        <taxon>Brassicogethes</taxon>
    </lineage>
</organism>
<dbReference type="GO" id="GO:0003254">
    <property type="term" value="P:regulation of membrane depolarization"/>
    <property type="evidence" value="ECO:0007669"/>
    <property type="project" value="TreeGrafter"/>
</dbReference>
<feature type="transmembrane region" description="Helical" evidence="1">
    <location>
        <begin position="210"/>
        <end position="231"/>
    </location>
</feature>
<feature type="transmembrane region" description="Helical" evidence="1">
    <location>
        <begin position="110"/>
        <end position="130"/>
    </location>
</feature>
<feature type="domain" description="Cyclic nucleotide-binding" evidence="2">
    <location>
        <begin position="393"/>
        <end position="511"/>
    </location>
</feature>
<dbReference type="SUPFAM" id="SSF51206">
    <property type="entry name" value="cAMP-binding domain-like"/>
    <property type="match status" value="1"/>
</dbReference>
<proteinExistence type="predicted"/>
<dbReference type="GO" id="GO:0098855">
    <property type="term" value="C:HCN channel complex"/>
    <property type="evidence" value="ECO:0007669"/>
    <property type="project" value="TreeGrafter"/>
</dbReference>
<dbReference type="PROSITE" id="PS50042">
    <property type="entry name" value="CNMP_BINDING_3"/>
    <property type="match status" value="1"/>
</dbReference>
<keyword evidence="1" id="KW-1133">Transmembrane helix</keyword>
<dbReference type="GO" id="GO:0005249">
    <property type="term" value="F:voltage-gated potassium channel activity"/>
    <property type="evidence" value="ECO:0007669"/>
    <property type="project" value="TreeGrafter"/>
</dbReference>
<feature type="transmembrane region" description="Helical" evidence="1">
    <location>
        <begin position="175"/>
        <end position="198"/>
    </location>
</feature>